<dbReference type="Proteomes" id="UP000813461">
    <property type="component" value="Unassembled WGS sequence"/>
</dbReference>
<keyword evidence="3" id="KW-1185">Reference proteome</keyword>
<accession>A0A8K0RBJ4</accession>
<dbReference type="OrthoDB" id="5206740at2759"/>
<comment type="caution">
    <text evidence="2">The sequence shown here is derived from an EMBL/GenBank/DDBJ whole genome shotgun (WGS) entry which is preliminary data.</text>
</comment>
<name>A0A8K0RBJ4_9PLEO</name>
<dbReference type="EMBL" id="JAGMVJ010000005">
    <property type="protein sequence ID" value="KAH7090680.1"/>
    <property type="molecule type" value="Genomic_DNA"/>
</dbReference>
<reference evidence="2" key="1">
    <citation type="journal article" date="2021" name="Nat. Commun.">
        <title>Genetic determinants of endophytism in the Arabidopsis root mycobiome.</title>
        <authorList>
            <person name="Mesny F."/>
            <person name="Miyauchi S."/>
            <person name="Thiergart T."/>
            <person name="Pickel B."/>
            <person name="Atanasova L."/>
            <person name="Karlsson M."/>
            <person name="Huettel B."/>
            <person name="Barry K.W."/>
            <person name="Haridas S."/>
            <person name="Chen C."/>
            <person name="Bauer D."/>
            <person name="Andreopoulos W."/>
            <person name="Pangilinan J."/>
            <person name="LaButti K."/>
            <person name="Riley R."/>
            <person name="Lipzen A."/>
            <person name="Clum A."/>
            <person name="Drula E."/>
            <person name="Henrissat B."/>
            <person name="Kohler A."/>
            <person name="Grigoriev I.V."/>
            <person name="Martin F.M."/>
            <person name="Hacquard S."/>
        </authorList>
    </citation>
    <scope>NUCLEOTIDE SEQUENCE</scope>
    <source>
        <strain evidence="2">MPI-SDFR-AT-0120</strain>
    </source>
</reference>
<dbReference type="AlphaFoldDB" id="A0A8K0RBJ4"/>
<feature type="region of interest" description="Disordered" evidence="1">
    <location>
        <begin position="202"/>
        <end position="302"/>
    </location>
</feature>
<feature type="region of interest" description="Disordered" evidence="1">
    <location>
        <begin position="1"/>
        <end position="48"/>
    </location>
</feature>
<feature type="region of interest" description="Disordered" evidence="1">
    <location>
        <begin position="75"/>
        <end position="105"/>
    </location>
</feature>
<protein>
    <submittedName>
        <fullName evidence="2">Uncharacterized protein</fullName>
    </submittedName>
</protein>
<evidence type="ECO:0000313" key="2">
    <source>
        <dbReference type="EMBL" id="KAH7090680.1"/>
    </source>
</evidence>
<gene>
    <name evidence="2" type="ORF">FB567DRAFT_437994</name>
</gene>
<evidence type="ECO:0000313" key="3">
    <source>
        <dbReference type="Proteomes" id="UP000813461"/>
    </source>
</evidence>
<proteinExistence type="predicted"/>
<feature type="compositionally biased region" description="Low complexity" evidence="1">
    <location>
        <begin position="284"/>
        <end position="302"/>
    </location>
</feature>
<feature type="compositionally biased region" description="Pro residues" evidence="1">
    <location>
        <begin position="1"/>
        <end position="12"/>
    </location>
</feature>
<sequence>MPPSYAPSPAPAPSSMATSLPIIPRGPVPQRPKLSVNTSTPRSFGKGASLRLDTLSAVSPTRINTFSNAYPALERPSKPRLSIDSSIPNATSATTTPSSASTLSSALTSASHESATICIPYKQPHNLASILANGPSRSIVPRKMAAARPMFPAEKRVSFRTPLEEEITTTKYTLAHSDIESSVSTLSSAASAASTDSASSAVHHSLRADSTTALSSPAQSPAATTNPRFSTLDSSPRPKQPRAGDKRDSSSSEDESDTCPETPVAGRRKRTRDWRWTLGPVPGSAKAASSTTSDATTSDYSS</sequence>
<feature type="compositionally biased region" description="Polar residues" evidence="1">
    <location>
        <begin position="208"/>
        <end position="234"/>
    </location>
</feature>
<organism evidence="2 3">
    <name type="scientific">Paraphoma chrysanthemicola</name>
    <dbReference type="NCBI Taxonomy" id="798071"/>
    <lineage>
        <taxon>Eukaryota</taxon>
        <taxon>Fungi</taxon>
        <taxon>Dikarya</taxon>
        <taxon>Ascomycota</taxon>
        <taxon>Pezizomycotina</taxon>
        <taxon>Dothideomycetes</taxon>
        <taxon>Pleosporomycetidae</taxon>
        <taxon>Pleosporales</taxon>
        <taxon>Pleosporineae</taxon>
        <taxon>Phaeosphaeriaceae</taxon>
        <taxon>Paraphoma</taxon>
    </lineage>
</organism>
<evidence type="ECO:0000256" key="1">
    <source>
        <dbReference type="SAM" id="MobiDB-lite"/>
    </source>
</evidence>
<feature type="compositionally biased region" description="Low complexity" evidence="1">
    <location>
        <begin position="85"/>
        <end position="105"/>
    </location>
</feature>